<comment type="caution">
    <text evidence="1">The sequence shown here is derived from an EMBL/GenBank/DDBJ whole genome shotgun (WGS) entry which is preliminary data.</text>
</comment>
<reference evidence="1 2" key="1">
    <citation type="journal article" date="2016" name="Nat. Commun.">
        <title>Thousands of microbial genomes shed light on interconnected biogeochemical processes in an aquifer system.</title>
        <authorList>
            <person name="Anantharaman K."/>
            <person name="Brown C.T."/>
            <person name="Hug L.A."/>
            <person name="Sharon I."/>
            <person name="Castelle C.J."/>
            <person name="Probst A.J."/>
            <person name="Thomas B.C."/>
            <person name="Singh A."/>
            <person name="Wilkins M.J."/>
            <person name="Karaoz U."/>
            <person name="Brodie E.L."/>
            <person name="Williams K.H."/>
            <person name="Hubbard S.S."/>
            <person name="Banfield J.F."/>
        </authorList>
    </citation>
    <scope>NUCLEOTIDE SEQUENCE [LARGE SCALE GENOMIC DNA]</scope>
</reference>
<organism evidence="1 2">
    <name type="scientific">Candidatus Yanofskybacteria bacterium RIFCSPHIGHO2_01_FULL_41_53</name>
    <dbReference type="NCBI Taxonomy" id="1802663"/>
    <lineage>
        <taxon>Bacteria</taxon>
        <taxon>Candidatus Yanofskyibacteriota</taxon>
    </lineage>
</organism>
<sequence>MKNYERINSKGEKEEFITIGDLVKGKPTLKQLDIFSRADRVLKDKKGRYYGGKLTDEEIGLIDPEFKKDE</sequence>
<gene>
    <name evidence="1" type="ORF">A2650_04510</name>
</gene>
<evidence type="ECO:0000313" key="2">
    <source>
        <dbReference type="Proteomes" id="UP000177117"/>
    </source>
</evidence>
<proteinExistence type="predicted"/>
<protein>
    <submittedName>
        <fullName evidence="1">Uncharacterized protein</fullName>
    </submittedName>
</protein>
<name>A0A1F8EJQ3_9BACT</name>
<dbReference type="Proteomes" id="UP000177117">
    <property type="component" value="Unassembled WGS sequence"/>
</dbReference>
<dbReference type="EMBL" id="MGJD01000024">
    <property type="protein sequence ID" value="OGN00266.1"/>
    <property type="molecule type" value="Genomic_DNA"/>
</dbReference>
<evidence type="ECO:0000313" key="1">
    <source>
        <dbReference type="EMBL" id="OGN00266.1"/>
    </source>
</evidence>
<accession>A0A1F8EJQ3</accession>
<dbReference type="AlphaFoldDB" id="A0A1F8EJQ3"/>